<sequence length="101" mass="11657">MTKKADLLPLGSIVYLKEGTVKIVIVGRGTVIEDDQGEFYTDYLGFVYPSGFEPDDGIFFNNEDIDKVLFKGYVDDDEERFLEIYAEWESKLNIPKRKYGE</sequence>
<proteinExistence type="predicted"/>
<gene>
    <name evidence="1" type="ORF">LrDSM24759_03880</name>
</gene>
<organism evidence="1 2">
    <name type="scientific">Lactobacillus rodentium</name>
    <dbReference type="NCBI Taxonomy" id="947835"/>
    <lineage>
        <taxon>Bacteria</taxon>
        <taxon>Bacillati</taxon>
        <taxon>Bacillota</taxon>
        <taxon>Bacilli</taxon>
        <taxon>Lactobacillales</taxon>
        <taxon>Lactobacillaceae</taxon>
        <taxon>Lactobacillus</taxon>
    </lineage>
</organism>
<evidence type="ECO:0000313" key="2">
    <source>
        <dbReference type="Proteomes" id="UP000257317"/>
    </source>
</evidence>
<name>A0A2Z6T677_9LACO</name>
<keyword evidence="2" id="KW-1185">Reference proteome</keyword>
<protein>
    <submittedName>
        <fullName evidence="1">Type II secretion protein</fullName>
    </submittedName>
</protein>
<dbReference type="InterPro" id="IPR025233">
    <property type="entry name" value="DUF4176"/>
</dbReference>
<dbReference type="Pfam" id="PF13780">
    <property type="entry name" value="DUF4176"/>
    <property type="match status" value="1"/>
</dbReference>
<dbReference type="AlphaFoldDB" id="A0A2Z6T677"/>
<dbReference type="Proteomes" id="UP000257317">
    <property type="component" value="Unassembled WGS sequence"/>
</dbReference>
<dbReference type="EMBL" id="BFBY01000002">
    <property type="protein sequence ID" value="GBG04474.1"/>
    <property type="molecule type" value="Genomic_DNA"/>
</dbReference>
<accession>A0A2Z6T677</accession>
<dbReference type="RefSeq" id="WP_117117821.1">
    <property type="nucleotide sequence ID" value="NZ_BFBY01000002.1"/>
</dbReference>
<reference evidence="2" key="1">
    <citation type="submission" date="2018-03" db="EMBL/GenBank/DDBJ databases">
        <title>New taxa in the Lactobacillus gasseri group.</title>
        <authorList>
            <person name="Tanizawa Y."/>
            <person name="Tohno M."/>
            <person name="Endo A."/>
            <person name="Arita M."/>
        </authorList>
    </citation>
    <scope>NUCLEOTIDE SEQUENCE [LARGE SCALE GENOMIC DNA]</scope>
    <source>
        <strain evidence="2">DSM 24759</strain>
    </source>
</reference>
<comment type="caution">
    <text evidence="1">The sequence shown here is derived from an EMBL/GenBank/DDBJ whole genome shotgun (WGS) entry which is preliminary data.</text>
</comment>
<evidence type="ECO:0000313" key="1">
    <source>
        <dbReference type="EMBL" id="GBG04474.1"/>
    </source>
</evidence>
<dbReference type="OrthoDB" id="5124454at2"/>